<gene>
    <name evidence="2" type="ORF">GRF29_69g69770</name>
</gene>
<evidence type="ECO:0000256" key="1">
    <source>
        <dbReference type="SAM" id="MobiDB-lite"/>
    </source>
</evidence>
<dbReference type="AlphaFoldDB" id="A0AAN6M0T1"/>
<name>A0AAN6M0T1_9PLEO</name>
<evidence type="ECO:0000313" key="2">
    <source>
        <dbReference type="EMBL" id="KAK3208899.1"/>
    </source>
</evidence>
<feature type="region of interest" description="Disordered" evidence="1">
    <location>
        <begin position="1"/>
        <end position="44"/>
    </location>
</feature>
<feature type="region of interest" description="Disordered" evidence="1">
    <location>
        <begin position="236"/>
        <end position="347"/>
    </location>
</feature>
<protein>
    <submittedName>
        <fullName evidence="2">Uncharacterized protein</fullName>
    </submittedName>
</protein>
<proteinExistence type="predicted"/>
<accession>A0AAN6M0T1</accession>
<evidence type="ECO:0000313" key="3">
    <source>
        <dbReference type="Proteomes" id="UP001280581"/>
    </source>
</evidence>
<organism evidence="2 3">
    <name type="scientific">Pseudopithomyces chartarum</name>
    <dbReference type="NCBI Taxonomy" id="1892770"/>
    <lineage>
        <taxon>Eukaryota</taxon>
        <taxon>Fungi</taxon>
        <taxon>Dikarya</taxon>
        <taxon>Ascomycota</taxon>
        <taxon>Pezizomycotina</taxon>
        <taxon>Dothideomycetes</taxon>
        <taxon>Pleosporomycetidae</taxon>
        <taxon>Pleosporales</taxon>
        <taxon>Massarineae</taxon>
        <taxon>Didymosphaeriaceae</taxon>
        <taxon>Pseudopithomyces</taxon>
    </lineage>
</organism>
<reference evidence="2 3" key="1">
    <citation type="submission" date="2021-02" db="EMBL/GenBank/DDBJ databases">
        <title>Genome assembly of Pseudopithomyces chartarum.</title>
        <authorList>
            <person name="Jauregui R."/>
            <person name="Singh J."/>
            <person name="Voisey C."/>
        </authorList>
    </citation>
    <scope>NUCLEOTIDE SEQUENCE [LARGE SCALE GENOMIC DNA]</scope>
    <source>
        <strain evidence="2 3">AGR01</strain>
    </source>
</reference>
<feature type="compositionally biased region" description="Low complexity" evidence="1">
    <location>
        <begin position="10"/>
        <end position="44"/>
    </location>
</feature>
<keyword evidence="3" id="KW-1185">Reference proteome</keyword>
<dbReference type="Proteomes" id="UP001280581">
    <property type="component" value="Unassembled WGS sequence"/>
</dbReference>
<feature type="compositionally biased region" description="Acidic residues" evidence="1">
    <location>
        <begin position="236"/>
        <end position="247"/>
    </location>
</feature>
<comment type="caution">
    <text evidence="2">The sequence shown here is derived from an EMBL/GenBank/DDBJ whole genome shotgun (WGS) entry which is preliminary data.</text>
</comment>
<dbReference type="EMBL" id="WVTA01000006">
    <property type="protein sequence ID" value="KAK3208899.1"/>
    <property type="molecule type" value="Genomic_DNA"/>
</dbReference>
<sequence>MEALELSPTARPSSAVEEEASSASPAEPASSESPAEPSAGPSRSPAANVIFDVLEECKNVHENILTCGDTPRNPNPVTEQYLDVIRMEVLRHVCTYYMGLRMTDDARLVYEMDVLTRSYHPYFGHELIQPYEPLTRFLKIWKKWMRKRLVSTRPSLVGRSGIRAKCGMATKRRDDTDAYLRFEQYLKSVDEGKKFWPEWYRKIAKMRARIAKDFRALYRADFATVDKLLKKELGIEGEEEAEEEDEDKAVGSAAGTPEEAFGTDSSQALSTTESPQEESAAESPQALLTTESPQEESAAATYQEKADDTEFPEEPLTVDPKDLLLTGFPENLHSTEDPDIAPSTDGLAVVVPPANNDGNTVQEALVQLRAKNNHATDDTQDDLYETAEENPYYSHFDEYMDLWHAGQES</sequence>